<accession>A0ABQ9RI88</accession>
<name>A0ABQ9RI88_9PEZI</name>
<dbReference type="RefSeq" id="XP_060385145.1">
    <property type="nucleotide sequence ID" value="XM_060520500.1"/>
</dbReference>
<feature type="region of interest" description="Disordered" evidence="1">
    <location>
        <begin position="80"/>
        <end position="133"/>
    </location>
</feature>
<protein>
    <submittedName>
        <fullName evidence="2">Uncharacterized protein</fullName>
    </submittedName>
</protein>
<dbReference type="Proteomes" id="UP001227543">
    <property type="component" value="Unassembled WGS sequence"/>
</dbReference>
<organism evidence="2 3">
    <name type="scientific">Colletotrichum tamarilloi</name>
    <dbReference type="NCBI Taxonomy" id="1209934"/>
    <lineage>
        <taxon>Eukaryota</taxon>
        <taxon>Fungi</taxon>
        <taxon>Dikarya</taxon>
        <taxon>Ascomycota</taxon>
        <taxon>Pezizomycotina</taxon>
        <taxon>Sordariomycetes</taxon>
        <taxon>Hypocreomycetidae</taxon>
        <taxon>Glomerellales</taxon>
        <taxon>Glomerellaceae</taxon>
        <taxon>Colletotrichum</taxon>
        <taxon>Colletotrichum acutatum species complex</taxon>
    </lineage>
</organism>
<evidence type="ECO:0000313" key="3">
    <source>
        <dbReference type="Proteomes" id="UP001227543"/>
    </source>
</evidence>
<dbReference type="GeneID" id="85404738"/>
<evidence type="ECO:0000313" key="2">
    <source>
        <dbReference type="EMBL" id="KAK1504240.1"/>
    </source>
</evidence>
<comment type="caution">
    <text evidence="2">The sequence shown here is derived from an EMBL/GenBank/DDBJ whole genome shotgun (WGS) entry which is preliminary data.</text>
</comment>
<dbReference type="EMBL" id="MLFU01000010">
    <property type="protein sequence ID" value="KAK1504240.1"/>
    <property type="molecule type" value="Genomic_DNA"/>
</dbReference>
<sequence length="148" mass="16328">MIYPYSVHLSAVASPGWYTTFLRQGKIPDDETHESKTPQWQFPPPSLSIALFREQVRYILAWVRGPHNWHPLSGHSMSTVDANANANANTGKPATTMAPTTLPHPHPRPGSLHASSGQHRICSRARGSLTHSHEIKGRDPLWAIATTA</sequence>
<feature type="compositionally biased region" description="Polar residues" evidence="1">
    <location>
        <begin position="90"/>
        <end position="99"/>
    </location>
</feature>
<evidence type="ECO:0000256" key="1">
    <source>
        <dbReference type="SAM" id="MobiDB-lite"/>
    </source>
</evidence>
<gene>
    <name evidence="2" type="ORF">CTAM01_04470</name>
</gene>
<keyword evidence="3" id="KW-1185">Reference proteome</keyword>
<reference evidence="2 3" key="1">
    <citation type="submission" date="2016-10" db="EMBL/GenBank/DDBJ databases">
        <title>The genome sequence of Colletotrichum fioriniae PJ7.</title>
        <authorList>
            <person name="Baroncelli R."/>
        </authorList>
    </citation>
    <scope>NUCLEOTIDE SEQUENCE [LARGE SCALE GENOMIC DNA]</scope>
    <source>
        <strain evidence="2 3">Tom-12</strain>
    </source>
</reference>
<proteinExistence type="predicted"/>